<keyword evidence="10" id="KW-1185">Reference proteome</keyword>
<reference evidence="9 10" key="1">
    <citation type="submission" date="2020-08" db="EMBL/GenBank/DDBJ databases">
        <authorList>
            <person name="Hejnol A."/>
        </authorList>
    </citation>
    <scope>NUCLEOTIDE SEQUENCE [LARGE SCALE GENOMIC DNA]</scope>
</reference>
<dbReference type="EMBL" id="CAJFCJ010000007">
    <property type="protein sequence ID" value="CAD5117565.1"/>
    <property type="molecule type" value="Genomic_DNA"/>
</dbReference>
<evidence type="ECO:0000256" key="5">
    <source>
        <dbReference type="ARBA" id="ARBA00023242"/>
    </source>
</evidence>
<proteinExistence type="predicted"/>
<evidence type="ECO:0000259" key="8">
    <source>
        <dbReference type="PROSITE" id="PS51054"/>
    </source>
</evidence>
<dbReference type="InterPro" id="IPR003650">
    <property type="entry name" value="Orange_dom"/>
</dbReference>
<dbReference type="AlphaFoldDB" id="A0A7I8VMQ1"/>
<evidence type="ECO:0000313" key="10">
    <source>
        <dbReference type="Proteomes" id="UP000549394"/>
    </source>
</evidence>
<dbReference type="Proteomes" id="UP000549394">
    <property type="component" value="Unassembled WGS sequence"/>
</dbReference>
<comment type="subcellular location">
    <subcellularLocation>
        <location evidence="1">Nucleus</location>
    </subcellularLocation>
</comment>
<organism evidence="9 10">
    <name type="scientific">Dimorphilus gyrociliatus</name>
    <dbReference type="NCBI Taxonomy" id="2664684"/>
    <lineage>
        <taxon>Eukaryota</taxon>
        <taxon>Metazoa</taxon>
        <taxon>Spiralia</taxon>
        <taxon>Lophotrochozoa</taxon>
        <taxon>Annelida</taxon>
        <taxon>Polychaeta</taxon>
        <taxon>Polychaeta incertae sedis</taxon>
        <taxon>Dinophilidae</taxon>
        <taxon>Dimorphilus</taxon>
    </lineage>
</organism>
<name>A0A7I8VMQ1_9ANNE</name>
<feature type="domain" description="Orange" evidence="8">
    <location>
        <begin position="88"/>
        <end position="121"/>
    </location>
</feature>
<dbReference type="OrthoDB" id="6085656at2759"/>
<dbReference type="CDD" id="cd11410">
    <property type="entry name" value="bHLH_O_HES"/>
    <property type="match status" value="1"/>
</dbReference>
<dbReference type="SMART" id="SM00511">
    <property type="entry name" value="ORANGE"/>
    <property type="match status" value="1"/>
</dbReference>
<keyword evidence="3" id="KW-0238">DNA-binding</keyword>
<dbReference type="InterPro" id="IPR050370">
    <property type="entry name" value="HES_HEY"/>
</dbReference>
<dbReference type="SMART" id="SM00353">
    <property type="entry name" value="HLH"/>
    <property type="match status" value="1"/>
</dbReference>
<dbReference type="PANTHER" id="PTHR10985">
    <property type="entry name" value="BASIC HELIX-LOOP-HELIX TRANSCRIPTION FACTOR, HES-RELATED"/>
    <property type="match status" value="1"/>
</dbReference>
<feature type="domain" description="BHLH" evidence="7">
    <location>
        <begin position="11"/>
        <end position="69"/>
    </location>
</feature>
<evidence type="ECO:0000256" key="6">
    <source>
        <dbReference type="SAM" id="MobiDB-lite"/>
    </source>
</evidence>
<evidence type="ECO:0000256" key="4">
    <source>
        <dbReference type="ARBA" id="ARBA00023163"/>
    </source>
</evidence>
<feature type="region of interest" description="Disordered" evidence="6">
    <location>
        <begin position="188"/>
        <end position="229"/>
    </location>
</feature>
<protein>
    <submittedName>
        <fullName evidence="9">DgyrCDS6326</fullName>
    </submittedName>
</protein>
<dbReference type="GO" id="GO:0005634">
    <property type="term" value="C:nucleus"/>
    <property type="evidence" value="ECO:0007669"/>
    <property type="project" value="UniProtKB-SubCell"/>
</dbReference>
<dbReference type="InterPro" id="IPR011598">
    <property type="entry name" value="bHLH_dom"/>
</dbReference>
<dbReference type="SUPFAM" id="SSF47459">
    <property type="entry name" value="HLH, helix-loop-helix DNA-binding domain"/>
    <property type="match status" value="1"/>
</dbReference>
<dbReference type="GO" id="GO:0046983">
    <property type="term" value="F:protein dimerization activity"/>
    <property type="evidence" value="ECO:0007669"/>
    <property type="project" value="InterPro"/>
</dbReference>
<evidence type="ECO:0000313" key="9">
    <source>
        <dbReference type="EMBL" id="CAD5117565.1"/>
    </source>
</evidence>
<evidence type="ECO:0000256" key="1">
    <source>
        <dbReference type="ARBA" id="ARBA00004123"/>
    </source>
</evidence>
<dbReference type="Pfam" id="PF00010">
    <property type="entry name" value="HLH"/>
    <property type="match status" value="1"/>
</dbReference>
<evidence type="ECO:0000259" key="7">
    <source>
        <dbReference type="PROSITE" id="PS50888"/>
    </source>
</evidence>
<keyword evidence="2" id="KW-0805">Transcription regulation</keyword>
<accession>A0A7I8VMQ1</accession>
<dbReference type="PROSITE" id="PS50888">
    <property type="entry name" value="BHLH"/>
    <property type="match status" value="1"/>
</dbReference>
<evidence type="ECO:0000256" key="2">
    <source>
        <dbReference type="ARBA" id="ARBA00023015"/>
    </source>
</evidence>
<dbReference type="Gene3D" id="4.10.280.10">
    <property type="entry name" value="Helix-loop-helix DNA-binding domain"/>
    <property type="match status" value="1"/>
</dbReference>
<dbReference type="FunFam" id="4.10.280.10:FF:000009">
    <property type="entry name" value="Transcription factor HES-1"/>
    <property type="match status" value="1"/>
</dbReference>
<dbReference type="Pfam" id="PF07527">
    <property type="entry name" value="Hairy_orange"/>
    <property type="match status" value="1"/>
</dbReference>
<keyword evidence="5" id="KW-0539">Nucleus</keyword>
<dbReference type="InterPro" id="IPR036638">
    <property type="entry name" value="HLH_DNA-bd_sf"/>
</dbReference>
<dbReference type="Gene3D" id="6.10.250.980">
    <property type="match status" value="1"/>
</dbReference>
<feature type="compositionally biased region" description="Acidic residues" evidence="6">
    <location>
        <begin position="209"/>
        <end position="218"/>
    </location>
</feature>
<dbReference type="GO" id="GO:0006355">
    <property type="term" value="P:regulation of DNA-templated transcription"/>
    <property type="evidence" value="ECO:0007669"/>
    <property type="project" value="InterPro"/>
</dbReference>
<dbReference type="SUPFAM" id="SSF158457">
    <property type="entry name" value="Orange domain-like"/>
    <property type="match status" value="1"/>
</dbReference>
<dbReference type="PROSITE" id="PS51054">
    <property type="entry name" value="ORANGE"/>
    <property type="match status" value="1"/>
</dbReference>
<gene>
    <name evidence="9" type="ORF">DGYR_LOCUS6083</name>
</gene>
<keyword evidence="4" id="KW-0804">Transcription</keyword>
<evidence type="ECO:0000256" key="3">
    <source>
        <dbReference type="ARBA" id="ARBA00023125"/>
    </source>
</evidence>
<comment type="caution">
    <text evidence="9">The sequence shown here is derived from an EMBL/GenBank/DDBJ whole genome shotgun (WGS) entry which is preliminary data.</text>
</comment>
<dbReference type="GO" id="GO:0003677">
    <property type="term" value="F:DNA binding"/>
    <property type="evidence" value="ECO:0007669"/>
    <property type="project" value="UniProtKB-KW"/>
</dbReference>
<sequence>MFKTKKECSVSKKSNKPLMEKKRRARINECLSQLKLLVLHAMKKEGNGLYSKLEKADILELTVKYLRQQRRQQIFASASSNPTVLSKYIAGYNECASEVQKFLAGVENVDIDTRTKLLNHLFNAANNMTEVSSPPPVQTKVVQVQRNDMHPAFVNQPTSNMYNVVSGMLPSGQITTFLLPVGSSKAVSESHENRSVNCTPPSSASSSDCECEDSDDSEKENMPIVDENNNKIVNEIERPEEMWRPW</sequence>